<evidence type="ECO:0000313" key="3">
    <source>
        <dbReference type="EMBL" id="KAF2231858.1"/>
    </source>
</evidence>
<accession>A0A6A6H1Z0</accession>
<evidence type="ECO:0000256" key="1">
    <source>
        <dbReference type="SAM" id="MobiDB-lite"/>
    </source>
</evidence>
<dbReference type="PROSITE" id="PS51821">
    <property type="entry name" value="VELVET"/>
    <property type="match status" value="1"/>
</dbReference>
<dbReference type="AlphaFoldDB" id="A0A6A6H1Z0"/>
<feature type="domain" description="Velvet" evidence="2">
    <location>
        <begin position="9"/>
        <end position="195"/>
    </location>
</feature>
<dbReference type="Proteomes" id="UP000800092">
    <property type="component" value="Unassembled WGS sequence"/>
</dbReference>
<reference evidence="3" key="1">
    <citation type="journal article" date="2020" name="Stud. Mycol.">
        <title>101 Dothideomycetes genomes: a test case for predicting lifestyles and emergence of pathogens.</title>
        <authorList>
            <person name="Haridas S."/>
            <person name="Albert R."/>
            <person name="Binder M."/>
            <person name="Bloem J."/>
            <person name="Labutti K."/>
            <person name="Salamov A."/>
            <person name="Andreopoulos B."/>
            <person name="Baker S."/>
            <person name="Barry K."/>
            <person name="Bills G."/>
            <person name="Bluhm B."/>
            <person name="Cannon C."/>
            <person name="Castanera R."/>
            <person name="Culley D."/>
            <person name="Daum C."/>
            <person name="Ezra D."/>
            <person name="Gonzalez J."/>
            <person name="Henrissat B."/>
            <person name="Kuo A."/>
            <person name="Liang C."/>
            <person name="Lipzen A."/>
            <person name="Lutzoni F."/>
            <person name="Magnuson J."/>
            <person name="Mondo S."/>
            <person name="Nolan M."/>
            <person name="Ohm R."/>
            <person name="Pangilinan J."/>
            <person name="Park H.-J."/>
            <person name="Ramirez L."/>
            <person name="Alfaro M."/>
            <person name="Sun H."/>
            <person name="Tritt A."/>
            <person name="Yoshinaga Y."/>
            <person name="Zwiers L.-H."/>
            <person name="Turgeon B."/>
            <person name="Goodwin S."/>
            <person name="Spatafora J."/>
            <person name="Crous P."/>
            <person name="Grigoriev I."/>
        </authorList>
    </citation>
    <scope>NUCLEOTIDE SEQUENCE</scope>
    <source>
        <strain evidence="3">Tuck. ex Michener</strain>
    </source>
</reference>
<gene>
    <name evidence="3" type="ORF">EV356DRAFT_280914</name>
</gene>
<keyword evidence="4" id="KW-1185">Reference proteome</keyword>
<dbReference type="OrthoDB" id="5399926at2759"/>
<dbReference type="InterPro" id="IPR038491">
    <property type="entry name" value="Velvet_dom_sf"/>
</dbReference>
<dbReference type="InterPro" id="IPR037525">
    <property type="entry name" value="Velvet_dom"/>
</dbReference>
<sequence length="195" mass="21204">MQPAHELLSRELCRIHSSTTYHSPQKARGRFPNSAQSRQIASNHQPTRLATGGDSNRQTMYSMTMATQPPPLVRIGCYLYPACSVRVRYRYGYDGSYDDVSRLVAVATLVTASSTGQGTAVASGILRGRLVDSVHLTSEDGSENDDQVIGLASFPGVAIQQSGNYRIRITLVRMPVPGEQPVNLLAAYSNVVSVF</sequence>
<evidence type="ECO:0000259" key="2">
    <source>
        <dbReference type="PROSITE" id="PS51821"/>
    </source>
</evidence>
<dbReference type="EMBL" id="ML991822">
    <property type="protein sequence ID" value="KAF2231858.1"/>
    <property type="molecule type" value="Genomic_DNA"/>
</dbReference>
<name>A0A6A6H1Z0_VIRVR</name>
<feature type="region of interest" description="Disordered" evidence="1">
    <location>
        <begin position="22"/>
        <end position="55"/>
    </location>
</feature>
<protein>
    <recommendedName>
        <fullName evidence="2">Velvet domain-containing protein</fullName>
    </recommendedName>
</protein>
<dbReference type="Gene3D" id="2.60.40.3960">
    <property type="entry name" value="Velvet domain"/>
    <property type="match status" value="1"/>
</dbReference>
<evidence type="ECO:0000313" key="4">
    <source>
        <dbReference type="Proteomes" id="UP000800092"/>
    </source>
</evidence>
<feature type="compositionally biased region" description="Polar residues" evidence="1">
    <location>
        <begin position="33"/>
        <end position="55"/>
    </location>
</feature>
<proteinExistence type="predicted"/>
<organism evidence="3 4">
    <name type="scientific">Viridothelium virens</name>
    <name type="common">Speckled blister lichen</name>
    <name type="synonym">Trypethelium virens</name>
    <dbReference type="NCBI Taxonomy" id="1048519"/>
    <lineage>
        <taxon>Eukaryota</taxon>
        <taxon>Fungi</taxon>
        <taxon>Dikarya</taxon>
        <taxon>Ascomycota</taxon>
        <taxon>Pezizomycotina</taxon>
        <taxon>Dothideomycetes</taxon>
        <taxon>Dothideomycetes incertae sedis</taxon>
        <taxon>Trypetheliales</taxon>
        <taxon>Trypetheliaceae</taxon>
        <taxon>Viridothelium</taxon>
    </lineage>
</organism>